<evidence type="ECO:0008006" key="4">
    <source>
        <dbReference type="Google" id="ProtNLM"/>
    </source>
</evidence>
<dbReference type="HOGENOM" id="CLU_013448_0_0_6"/>
<dbReference type="RefSeq" id="WP_003140621.1">
    <property type="nucleotide sequence ID" value="NC_008463.1"/>
</dbReference>
<dbReference type="EMBL" id="CP000438">
    <property type="protein sequence ID" value="ABJ10210.1"/>
    <property type="molecule type" value="Genomic_DNA"/>
</dbReference>
<dbReference type="Gene3D" id="3.20.20.80">
    <property type="entry name" value="Glycosidases"/>
    <property type="match status" value="1"/>
</dbReference>
<reference evidence="2 3" key="1">
    <citation type="journal article" date="2006" name="Genome Biol.">
        <title>Genomic analysis reveals that Pseudomonas aeruginosa virulence is combinatorial.</title>
        <authorList>
            <person name="Lee D.G."/>
            <person name="Urbach J.M."/>
            <person name="Wu G."/>
            <person name="Liberati N.T."/>
            <person name="Feinbaum R.L."/>
            <person name="Miyata S."/>
            <person name="Diggins L.T."/>
            <person name="He J."/>
            <person name="Saucier M."/>
            <person name="Deziel E."/>
            <person name="Friedman L."/>
            <person name="Li L."/>
            <person name="Grills G."/>
            <person name="Montgomery K."/>
            <person name="Kucherlapati R."/>
            <person name="Rahme L.G."/>
            <person name="Ausubel F.M."/>
        </authorList>
    </citation>
    <scope>NUCLEOTIDE SEQUENCE [LARGE SCALE GENOMIC DNA]</scope>
    <source>
        <strain evidence="2 3">UCBPP-PA14</strain>
    </source>
</reference>
<sequence>MELRKTGFMIRSRWHLPLLLGLLAVAAPLAANDTQQVLFNFVKPMAVVGITLEDADLPSVTAEATPEGDILRRVTFSPAQRPTLRMSPAQGRWDWSAADYVSLRIQNAMSWDMTLEVAIEGEQGAPGLQASIELPAGPPQTLLVPLRAVSPEALGMRAGPPMPQMVEGQRMLLAPRVEGSLDRARVGALSLSLRSPQAPQSILLGRFGIRAGRAVERSILTGLIDRYGQYSRADWPEKIRSDEQLRSAYAAEAAQLRDGERQTPARDRFGGLLGGPVFEASGFFRTEKRGGRWWLVTPEGHPFWSLGVNAVTADGGRTYVEGREPMFAELPAEGEPLAAFFGEGDDRRGVAAQAGRRFGHGRWFDFLGANRQRIAPQASADQLAGEWRQRTLERLSAWGFNSLGNWSDPALAAQARMPYSLPLSIAGDYATVSSGFDWWGAMPDPFDPRFAMAAERVIAIAARDHRDDPWLFGYYADNELAWAGRDGSAQARYGLAFGALRLSMDSPAKRAFVKQLKAKYLRHEALAQAWGIELAAWEALEAPGYAAPLPGEGHPAIAEDYSAFLRLYADAYFKTLRDALQWHAPNHLLLGGRFAVSTPEAITSCARYCDLLSFNLYTPLPGQGLDDSLLARLDKPVLISEFHFGSRDRGPFWGGVSEAANERARGDSYRTFLEAALKSPYIVGAHWFQYLDQPASGRLLDGENGHIGLVGITGLPFAGFVDTVRRSNLAALSRLSAMASSMPAVEPPPPREDSAGS</sequence>
<keyword evidence="1" id="KW-0732">Signal</keyword>
<evidence type="ECO:0000313" key="2">
    <source>
        <dbReference type="EMBL" id="ABJ10210.1"/>
    </source>
</evidence>
<feature type="signal peptide" evidence="1">
    <location>
        <begin position="1"/>
        <end position="31"/>
    </location>
</feature>
<dbReference type="Gene3D" id="2.60.120.430">
    <property type="entry name" value="Galactose-binding lectin"/>
    <property type="match status" value="1"/>
</dbReference>
<dbReference type="SUPFAM" id="SSF51445">
    <property type="entry name" value="(Trans)glycosidases"/>
    <property type="match status" value="1"/>
</dbReference>
<evidence type="ECO:0000256" key="1">
    <source>
        <dbReference type="SAM" id="SignalP"/>
    </source>
</evidence>
<evidence type="ECO:0000313" key="3">
    <source>
        <dbReference type="Proteomes" id="UP000000653"/>
    </source>
</evidence>
<dbReference type="InterPro" id="IPR017853">
    <property type="entry name" value="GH"/>
</dbReference>
<proteinExistence type="predicted"/>
<dbReference type="Proteomes" id="UP000000653">
    <property type="component" value="Chromosome"/>
</dbReference>
<dbReference type="KEGG" id="pau:PA14_50830"/>
<dbReference type="BioCyc" id="PAER208963:G1G74-4270-MONOMER"/>
<dbReference type="AlphaFoldDB" id="A0A0H2Z7G6"/>
<feature type="chain" id="PRO_5030007425" description="Beta-agarase" evidence="1">
    <location>
        <begin position="32"/>
        <end position="757"/>
    </location>
</feature>
<protein>
    <recommendedName>
        <fullName evidence="4">Beta-agarase</fullName>
    </recommendedName>
</protein>
<accession>A0A0H2Z7G6</accession>
<organism evidence="2 3">
    <name type="scientific">Pseudomonas aeruginosa (strain UCBPP-PA14)</name>
    <dbReference type="NCBI Taxonomy" id="208963"/>
    <lineage>
        <taxon>Bacteria</taxon>
        <taxon>Pseudomonadati</taxon>
        <taxon>Pseudomonadota</taxon>
        <taxon>Gammaproteobacteria</taxon>
        <taxon>Pseudomonadales</taxon>
        <taxon>Pseudomonadaceae</taxon>
        <taxon>Pseudomonas</taxon>
    </lineage>
</organism>
<gene>
    <name evidence="2" type="ordered locus">PA14_50830</name>
</gene>
<name>A0A0H2Z7G6_PSEAB</name>